<proteinExistence type="inferred from homology"/>
<evidence type="ECO:0000256" key="5">
    <source>
        <dbReference type="SAM" id="MobiDB-lite"/>
    </source>
</evidence>
<dbReference type="Gene3D" id="1.20.120.1490">
    <property type="match status" value="1"/>
</dbReference>
<organism evidence="7 8">
    <name type="scientific">Castellaniella hirudinis</name>
    <dbReference type="NCBI Taxonomy" id="1144617"/>
    <lineage>
        <taxon>Bacteria</taxon>
        <taxon>Pseudomonadati</taxon>
        <taxon>Pseudomonadota</taxon>
        <taxon>Betaproteobacteria</taxon>
        <taxon>Burkholderiales</taxon>
        <taxon>Alcaligenaceae</taxon>
        <taxon>Castellaniella</taxon>
    </lineage>
</organism>
<protein>
    <submittedName>
        <fullName evidence="7">Spy/CpxP family protein refolding chaperone</fullName>
    </submittedName>
</protein>
<feature type="compositionally biased region" description="Basic and acidic residues" evidence="5">
    <location>
        <begin position="48"/>
        <end position="64"/>
    </location>
</feature>
<dbReference type="RefSeq" id="WP_376813958.1">
    <property type="nucleotide sequence ID" value="NZ_JBHSDY010000010.1"/>
</dbReference>
<evidence type="ECO:0000313" key="8">
    <source>
        <dbReference type="Proteomes" id="UP001595756"/>
    </source>
</evidence>
<accession>A0ABV8S2Z0</accession>
<gene>
    <name evidence="7" type="ORF">ACFO0J_15385</name>
</gene>
<comment type="subcellular location">
    <subcellularLocation>
        <location evidence="1">Periplasm</location>
    </subcellularLocation>
</comment>
<sequence>MNLTQVTRARSLSALAMVAALAAAPLAASAASGAGMPADGGPRFHQKGGHDFGRHGGDSARRGMDHGMRALDLSQDQKDQIFKIRHDQEQAFYDGKKALRAAHQSLRDIGRADTFDEAKAKQAADALGQAQSQLALLRAQTQSQIRAVLTPEQRQKLADMRTPKRAEKSAKS</sequence>
<dbReference type="InterPro" id="IPR052211">
    <property type="entry name" value="Cpx_auxiliary_protein"/>
</dbReference>
<dbReference type="PANTHER" id="PTHR38102">
    <property type="entry name" value="PERIPLASMIC CHAPERONE SPY"/>
    <property type="match status" value="1"/>
</dbReference>
<dbReference type="InterPro" id="IPR012899">
    <property type="entry name" value="LTXXQ"/>
</dbReference>
<feature type="compositionally biased region" description="Basic and acidic residues" evidence="5">
    <location>
        <begin position="153"/>
        <end position="172"/>
    </location>
</feature>
<reference evidence="8" key="1">
    <citation type="journal article" date="2019" name="Int. J. Syst. Evol. Microbiol.">
        <title>The Global Catalogue of Microorganisms (GCM) 10K type strain sequencing project: providing services to taxonomists for standard genome sequencing and annotation.</title>
        <authorList>
            <consortium name="The Broad Institute Genomics Platform"/>
            <consortium name="The Broad Institute Genome Sequencing Center for Infectious Disease"/>
            <person name="Wu L."/>
            <person name="Ma J."/>
        </authorList>
    </citation>
    <scope>NUCLEOTIDE SEQUENCE [LARGE SCALE GENOMIC DNA]</scope>
    <source>
        <strain evidence="8">CGMCC 1.19029</strain>
    </source>
</reference>
<dbReference type="InterPro" id="IPR025961">
    <property type="entry name" value="Metal_resist"/>
</dbReference>
<evidence type="ECO:0000256" key="3">
    <source>
        <dbReference type="ARBA" id="ARBA00022729"/>
    </source>
</evidence>
<name>A0ABV8S2Z0_9BURK</name>
<feature type="region of interest" description="Disordered" evidence="5">
    <location>
        <begin position="148"/>
        <end position="172"/>
    </location>
</feature>
<dbReference type="PANTHER" id="PTHR38102:SF1">
    <property type="entry name" value="PERIPLASMIC CHAPERONE SPY"/>
    <property type="match status" value="1"/>
</dbReference>
<evidence type="ECO:0000313" key="7">
    <source>
        <dbReference type="EMBL" id="MFC4299425.1"/>
    </source>
</evidence>
<dbReference type="EMBL" id="JBHSDY010000010">
    <property type="protein sequence ID" value="MFC4299425.1"/>
    <property type="molecule type" value="Genomic_DNA"/>
</dbReference>
<keyword evidence="3 6" id="KW-0732">Signal</keyword>
<evidence type="ECO:0000256" key="4">
    <source>
        <dbReference type="ARBA" id="ARBA00022764"/>
    </source>
</evidence>
<comment type="similarity">
    <text evidence="2">Belongs to the CpxP/Spy family.</text>
</comment>
<dbReference type="PIRSF" id="PIRSF034445">
    <property type="entry name" value="CpxP_Spy"/>
    <property type="match status" value="1"/>
</dbReference>
<evidence type="ECO:0000256" key="6">
    <source>
        <dbReference type="SAM" id="SignalP"/>
    </source>
</evidence>
<dbReference type="Proteomes" id="UP001595756">
    <property type="component" value="Unassembled WGS sequence"/>
</dbReference>
<dbReference type="Pfam" id="PF13801">
    <property type="entry name" value="Metal_resist"/>
    <property type="match status" value="1"/>
</dbReference>
<evidence type="ECO:0000256" key="2">
    <source>
        <dbReference type="ARBA" id="ARBA00008441"/>
    </source>
</evidence>
<evidence type="ECO:0000256" key="1">
    <source>
        <dbReference type="ARBA" id="ARBA00004418"/>
    </source>
</evidence>
<keyword evidence="4" id="KW-0574">Periplasm</keyword>
<feature type="chain" id="PRO_5046241695" evidence="6">
    <location>
        <begin position="31"/>
        <end position="172"/>
    </location>
</feature>
<feature type="region of interest" description="Disordered" evidence="5">
    <location>
        <begin position="31"/>
        <end position="64"/>
    </location>
</feature>
<feature type="signal peptide" evidence="6">
    <location>
        <begin position="1"/>
        <end position="30"/>
    </location>
</feature>
<dbReference type="CDD" id="cd09916">
    <property type="entry name" value="CpxP_like"/>
    <property type="match status" value="1"/>
</dbReference>
<keyword evidence="8" id="KW-1185">Reference proteome</keyword>
<comment type="caution">
    <text evidence="7">The sequence shown here is derived from an EMBL/GenBank/DDBJ whole genome shotgun (WGS) entry which is preliminary data.</text>
</comment>